<feature type="signal peptide" evidence="1">
    <location>
        <begin position="1"/>
        <end position="23"/>
    </location>
</feature>
<dbReference type="Gene3D" id="3.30.750.170">
    <property type="match status" value="1"/>
</dbReference>
<dbReference type="SUPFAM" id="SSF52096">
    <property type="entry name" value="ClpP/crotonase"/>
    <property type="match status" value="1"/>
</dbReference>
<dbReference type="PANTHER" id="PTHR32060:SF30">
    <property type="entry name" value="CARBOXY-TERMINAL PROCESSING PROTEASE CTPA"/>
    <property type="match status" value="1"/>
</dbReference>
<evidence type="ECO:0000313" key="4">
    <source>
        <dbReference type="Proteomes" id="UP001257277"/>
    </source>
</evidence>
<protein>
    <submittedName>
        <fullName evidence="3">S41 family peptidase</fullName>
    </submittedName>
</protein>
<dbReference type="Pfam" id="PF03572">
    <property type="entry name" value="Peptidase_S41"/>
    <property type="match status" value="1"/>
</dbReference>
<evidence type="ECO:0000313" key="3">
    <source>
        <dbReference type="EMBL" id="MDT7831831.1"/>
    </source>
</evidence>
<dbReference type="CDD" id="cd07561">
    <property type="entry name" value="Peptidase_S41_CPP_like"/>
    <property type="match status" value="1"/>
</dbReference>
<dbReference type="SMART" id="SM00245">
    <property type="entry name" value="TSPc"/>
    <property type="match status" value="1"/>
</dbReference>
<dbReference type="Gene3D" id="3.90.226.10">
    <property type="entry name" value="2-enoyl-CoA Hydratase, Chain A, domain 1"/>
    <property type="match status" value="1"/>
</dbReference>
<dbReference type="Pfam" id="PF18294">
    <property type="entry name" value="Pept_S41_N"/>
    <property type="match status" value="1"/>
</dbReference>
<evidence type="ECO:0000259" key="2">
    <source>
        <dbReference type="SMART" id="SM00245"/>
    </source>
</evidence>
<dbReference type="InterPro" id="IPR036034">
    <property type="entry name" value="PDZ_sf"/>
</dbReference>
<dbReference type="InterPro" id="IPR005151">
    <property type="entry name" value="Tail-specific_protease"/>
</dbReference>
<dbReference type="InterPro" id="IPR029045">
    <property type="entry name" value="ClpP/crotonase-like_dom_sf"/>
</dbReference>
<comment type="caution">
    <text evidence="3">The sequence shown here is derived from an EMBL/GenBank/DDBJ whole genome shotgun (WGS) entry which is preliminary data.</text>
</comment>
<gene>
    <name evidence="3" type="ORF">RQM59_05530</name>
</gene>
<reference evidence="3 4" key="1">
    <citation type="submission" date="2023-09" db="EMBL/GenBank/DDBJ databases">
        <title>Novel taxa isolated from Blanes Bay.</title>
        <authorList>
            <person name="Rey-Velasco X."/>
            <person name="Lucena T."/>
        </authorList>
    </citation>
    <scope>NUCLEOTIDE SEQUENCE [LARGE SCALE GENOMIC DNA]</scope>
    <source>
        <strain evidence="3 4">S356</strain>
    </source>
</reference>
<dbReference type="InterPro" id="IPR041613">
    <property type="entry name" value="Pept_S41_N"/>
</dbReference>
<dbReference type="Proteomes" id="UP001257277">
    <property type="component" value="Unassembled WGS sequence"/>
</dbReference>
<dbReference type="EMBL" id="JAVTTO010000002">
    <property type="protein sequence ID" value="MDT7831831.1"/>
    <property type="molecule type" value="Genomic_DNA"/>
</dbReference>
<dbReference type="PROSITE" id="PS51257">
    <property type="entry name" value="PROKAR_LIPOPROTEIN"/>
    <property type="match status" value="1"/>
</dbReference>
<organism evidence="3 4">
    <name type="scientific">Asprobacillus argus</name>
    <dbReference type="NCBI Taxonomy" id="3076534"/>
    <lineage>
        <taxon>Bacteria</taxon>
        <taxon>Pseudomonadati</taxon>
        <taxon>Bacteroidota</taxon>
        <taxon>Flavobacteriia</taxon>
        <taxon>Flavobacteriales</taxon>
        <taxon>Flavobacteriaceae</taxon>
        <taxon>Asprobacillus</taxon>
    </lineage>
</organism>
<proteinExistence type="predicted"/>
<dbReference type="Gene3D" id="2.30.42.10">
    <property type="match status" value="1"/>
</dbReference>
<evidence type="ECO:0000256" key="1">
    <source>
        <dbReference type="SAM" id="SignalP"/>
    </source>
</evidence>
<feature type="domain" description="Tail specific protease" evidence="2">
    <location>
        <begin position="192"/>
        <end position="398"/>
    </location>
</feature>
<keyword evidence="4" id="KW-1185">Reference proteome</keyword>
<accession>A0ABU3LDP4</accession>
<dbReference type="RefSeq" id="WP_349241087.1">
    <property type="nucleotide sequence ID" value="NZ_JAVTTO010000002.1"/>
</dbReference>
<sequence>MKSLKSLASILVLCIMVSFSGCSKSESIPGDVEINNFVWKGLNAYYFWQNEIPDLSDTKFSSQSQLNNFLRGYDTPDNLFYSLLNDYPNTDKYSWIVSDYVALENSFAGINETNGMEFGLVQYASNPTNLFGYVRYVLPGSDAEGKGIIRGMIFNEVDGVQLTTTNFNTLLASTVTSYTITLANYNAGDPTATATTITLLKSQLQENPVKIVTTFTEGANKIGYIMYNQFVANYDGELNTAFATLQTEGITDLIIDLRYNPGGSVRTASYLGSMITGQFSGELFSRQVWNTKVQANINESNFITNFSTQINNGIISQNINSLNLTRVYFIVTGSSASASELLINSLNPYIDVSLVGTVTEGKNVGSITLYDSANYGRAGANPNHTWAMQPITFEVRNRDNVTVPAGFTPEVPFQEDYGNLGVLGDRNEPMLDRTITYILTGNRFSGDRMFVPRMEEISSSKLFTPTRNNMYTELEQ</sequence>
<dbReference type="PANTHER" id="PTHR32060">
    <property type="entry name" value="TAIL-SPECIFIC PROTEASE"/>
    <property type="match status" value="1"/>
</dbReference>
<keyword evidence="1" id="KW-0732">Signal</keyword>
<feature type="chain" id="PRO_5046746601" evidence="1">
    <location>
        <begin position="24"/>
        <end position="476"/>
    </location>
</feature>
<name>A0ABU3LDP4_9FLAO</name>